<evidence type="ECO:0000256" key="10">
    <source>
        <dbReference type="ARBA" id="ARBA00022729"/>
    </source>
</evidence>
<dbReference type="InterPro" id="IPR001657">
    <property type="entry name" value="Hedgehog"/>
</dbReference>
<evidence type="ECO:0000256" key="3">
    <source>
        <dbReference type="ARBA" id="ARBA00004239"/>
    </source>
</evidence>
<dbReference type="GO" id="GO:0048731">
    <property type="term" value="P:system development"/>
    <property type="evidence" value="ECO:0007669"/>
    <property type="project" value="UniProtKB-ARBA"/>
</dbReference>
<keyword evidence="18" id="KW-1185">Reference proteome</keyword>
<comment type="similarity">
    <text evidence="5">Belongs to the phosphohexose mutase family.</text>
</comment>
<dbReference type="GO" id="GO:0000287">
    <property type="term" value="F:magnesium ion binding"/>
    <property type="evidence" value="ECO:0007669"/>
    <property type="project" value="InterPro"/>
</dbReference>
<evidence type="ECO:0000256" key="5">
    <source>
        <dbReference type="ARBA" id="ARBA00010231"/>
    </source>
</evidence>
<dbReference type="CDD" id="cd03086">
    <property type="entry name" value="PGM3"/>
    <property type="match status" value="1"/>
</dbReference>
<comment type="cofactor">
    <cofactor evidence="2">
        <name>Mg(2+)</name>
        <dbReference type="ChEBI" id="CHEBI:18420"/>
    </cofactor>
</comment>
<dbReference type="InterPro" id="IPR016657">
    <property type="entry name" value="PAGM"/>
</dbReference>
<dbReference type="GO" id="GO:0007267">
    <property type="term" value="P:cell-cell signaling"/>
    <property type="evidence" value="ECO:0007669"/>
    <property type="project" value="InterPro"/>
</dbReference>
<evidence type="ECO:0000256" key="2">
    <source>
        <dbReference type="ARBA" id="ARBA00001946"/>
    </source>
</evidence>
<comment type="pathway">
    <text evidence="4">Nucleotide-sugar biosynthesis; UDP-N-acetyl-alpha-D-glucosamine biosynthesis; N-acetyl-alpha-D-glucosamine 1-phosphate from alpha-D-glucosamine 6-phosphate (route I): step 2/2.</text>
</comment>
<feature type="compositionally biased region" description="Basic residues" evidence="15">
    <location>
        <begin position="255"/>
        <end position="266"/>
    </location>
</feature>
<dbReference type="InterPro" id="IPR005844">
    <property type="entry name" value="A-D-PHexomutase_a/b/a-I"/>
</dbReference>
<keyword evidence="7" id="KW-0217">Developmental protein</keyword>
<dbReference type="FunFam" id="3.30.310.50:FF:000003">
    <property type="entry name" value="Phosphoacetylglucosamine mutase"/>
    <property type="match status" value="1"/>
</dbReference>
<name>A0A2A6CLX3_PRIPA</name>
<gene>
    <name evidence="17" type="primary">WBGene00100411</name>
</gene>
<dbReference type="FunFam" id="3.40.120.10:FF:000013">
    <property type="entry name" value="Phosphoacetylglucosamine mutase"/>
    <property type="match status" value="1"/>
</dbReference>
<evidence type="ECO:0000256" key="4">
    <source>
        <dbReference type="ARBA" id="ARBA00004865"/>
    </source>
</evidence>
<feature type="compositionally biased region" description="Basic residues" evidence="15">
    <location>
        <begin position="274"/>
        <end position="283"/>
    </location>
</feature>
<evidence type="ECO:0000313" key="17">
    <source>
        <dbReference type="EnsemblMetazoa" id="PPA10857.1"/>
    </source>
</evidence>
<keyword evidence="10 16" id="KW-0732">Signal</keyword>
<dbReference type="GO" id="GO:0016540">
    <property type="term" value="P:protein autoprocessing"/>
    <property type="evidence" value="ECO:0007669"/>
    <property type="project" value="InterPro"/>
</dbReference>
<dbReference type="GO" id="GO:0005576">
    <property type="term" value="C:extracellular region"/>
    <property type="evidence" value="ECO:0007669"/>
    <property type="project" value="UniProtKB-SubCell"/>
</dbReference>
<dbReference type="PROSITE" id="PS50817">
    <property type="entry name" value="INTEIN_N_TER"/>
    <property type="match status" value="1"/>
</dbReference>
<feature type="signal peptide" evidence="16">
    <location>
        <begin position="1"/>
        <end position="18"/>
    </location>
</feature>
<evidence type="ECO:0000256" key="6">
    <source>
        <dbReference type="ARBA" id="ARBA00012731"/>
    </source>
</evidence>
<evidence type="ECO:0000256" key="8">
    <source>
        <dbReference type="ARBA" id="ARBA00022553"/>
    </source>
</evidence>
<dbReference type="Gene3D" id="3.40.120.10">
    <property type="entry name" value="Alpha-D-Glucose-1,6-Bisphosphate, subunit A, domain 3"/>
    <property type="match status" value="2"/>
</dbReference>
<dbReference type="Pfam" id="PF00408">
    <property type="entry name" value="PGM_PMM_IV"/>
    <property type="match status" value="1"/>
</dbReference>
<dbReference type="GO" id="GO:0016539">
    <property type="term" value="P:intein-mediated protein splicing"/>
    <property type="evidence" value="ECO:0007669"/>
    <property type="project" value="InterPro"/>
</dbReference>
<dbReference type="InterPro" id="IPR005843">
    <property type="entry name" value="A-D-PHexomutase_C"/>
</dbReference>
<accession>A0A8R1U811</accession>
<dbReference type="PROSITE" id="PS00710">
    <property type="entry name" value="PGM_PMM"/>
    <property type="match status" value="1"/>
</dbReference>
<dbReference type="InterPro" id="IPR049022">
    <property type="entry name" value="AMG1_III"/>
</dbReference>
<dbReference type="SUPFAM" id="SSF55957">
    <property type="entry name" value="Phosphoglucomutase, C-terminal domain"/>
    <property type="match status" value="1"/>
</dbReference>
<dbReference type="Gene3D" id="3.30.310.50">
    <property type="entry name" value="Alpha-D-phosphohexomutase, C-terminal domain"/>
    <property type="match status" value="1"/>
</dbReference>
<dbReference type="Pfam" id="PF21405">
    <property type="entry name" value="AMG1_II"/>
    <property type="match status" value="1"/>
</dbReference>
<dbReference type="InterPro" id="IPR036844">
    <property type="entry name" value="Hint_dom_sf"/>
</dbReference>
<feature type="region of interest" description="Disordered" evidence="15">
    <location>
        <begin position="225"/>
        <end position="287"/>
    </location>
</feature>
<reference evidence="18" key="1">
    <citation type="journal article" date="2008" name="Nat. Genet.">
        <title>The Pristionchus pacificus genome provides a unique perspective on nematode lifestyle and parasitism.</title>
        <authorList>
            <person name="Dieterich C."/>
            <person name="Clifton S.W."/>
            <person name="Schuster L.N."/>
            <person name="Chinwalla A."/>
            <person name="Delehaunty K."/>
            <person name="Dinkelacker I."/>
            <person name="Fulton L."/>
            <person name="Fulton R."/>
            <person name="Godfrey J."/>
            <person name="Minx P."/>
            <person name="Mitreva M."/>
            <person name="Roeseler W."/>
            <person name="Tian H."/>
            <person name="Witte H."/>
            <person name="Yang S.P."/>
            <person name="Wilson R.K."/>
            <person name="Sommer R.J."/>
        </authorList>
    </citation>
    <scope>NUCLEOTIDE SEQUENCE [LARGE SCALE GENOMIC DNA]</scope>
    <source>
        <strain evidence="18">PS312</strain>
    </source>
</reference>
<organism evidence="17 18">
    <name type="scientific">Pristionchus pacificus</name>
    <name type="common">Parasitic nematode worm</name>
    <dbReference type="NCBI Taxonomy" id="54126"/>
    <lineage>
        <taxon>Eukaryota</taxon>
        <taxon>Metazoa</taxon>
        <taxon>Ecdysozoa</taxon>
        <taxon>Nematoda</taxon>
        <taxon>Chromadorea</taxon>
        <taxon>Rhabditida</taxon>
        <taxon>Rhabditina</taxon>
        <taxon>Diplogasteromorpha</taxon>
        <taxon>Diplogasteroidea</taxon>
        <taxon>Neodiplogasteridae</taxon>
        <taxon>Pristionchus</taxon>
    </lineage>
</organism>
<dbReference type="GO" id="GO:0031012">
    <property type="term" value="C:extracellular matrix"/>
    <property type="evidence" value="ECO:0000318"/>
    <property type="project" value="GO_Central"/>
</dbReference>
<dbReference type="PANTHER" id="PTHR46706">
    <property type="entry name" value="PROTEIN QUA-1-RELATED"/>
    <property type="match status" value="1"/>
</dbReference>
<evidence type="ECO:0000256" key="1">
    <source>
        <dbReference type="ARBA" id="ARBA00000558"/>
    </source>
</evidence>
<dbReference type="CDD" id="cd00081">
    <property type="entry name" value="Hint"/>
    <property type="match status" value="1"/>
</dbReference>
<evidence type="ECO:0000256" key="11">
    <source>
        <dbReference type="ARBA" id="ARBA00022842"/>
    </source>
</evidence>
<keyword evidence="8" id="KW-0597">Phosphoprotein</keyword>
<dbReference type="GO" id="GO:0006048">
    <property type="term" value="P:UDP-N-acetylglucosamine biosynthetic process"/>
    <property type="evidence" value="ECO:0007669"/>
    <property type="project" value="UniProtKB-UniPathway"/>
</dbReference>
<dbReference type="SUPFAM" id="SSF53738">
    <property type="entry name" value="Phosphoglucomutase, first 3 domains"/>
    <property type="match status" value="3"/>
</dbReference>
<keyword evidence="9" id="KW-0479">Metal-binding</keyword>
<dbReference type="InterPro" id="IPR016055">
    <property type="entry name" value="A-D-PHexomutase_a/b/a-I/II/III"/>
</dbReference>
<dbReference type="Pfam" id="PF21404">
    <property type="entry name" value="AMG1_III"/>
    <property type="match status" value="1"/>
</dbReference>
<sequence length="1137" mass="125740">MLARLLVAGALLAVGAHASFCGESTIPFSLEILESGQPVLGCARPTCFGWAPSGKPHSHQAAFYRIRGTADGFTRVEDAKSIPPFVQGDIRYQTEQIAHCEPGFGSVSCAGTNSWVGGIAPLMNISAYPTTLRCCVYEALRQSEDRGVATVGGGQIVVGGEVFSGGVQYAFDYISDITKTVNYDQSIQYDVAIRRFACGPLPGPTNVYEKELKPEHGDIRFAPRAYQDPLQSVNQPIPPPQQRDTRQGHGGSHQRGSHSHGSHSHGSHSGSHSHEHHSHSREHVHRDSFEENGVIEEIVRGDGVQLPPGTQFNQQPILPPAPPAQPPVQFFPAPQFTGVASAPVAAQAGGYFPVAYQQGGGFFLCFSRDMTVQMADGSEKRMDQLEKDDFVMSLTPTDIVHVPVTFWLHRSPETMAEFHRFETEDGRTIKLTAQHYIYKGDCSNVGRTMSVGAVSRFAVYAEEVSEGDCLYTVDGENVREVRVVKADRVVEQGIYAPMTSNGKIIVGGVYASCHTSVHSHGIQNTYFGAINRVRDLWTSVFGKSDNSFVDTPFGLELFNHSSRMDRKRAVTFSHSQEKRLSLPELFRTESYDYCAGMADKMPVIVPRQFTRTGNTDHLGNHKPIDPPETRFSYGTAGFREHSDRMSFIAHRVGYLASLRARTSGKAIGVMITASHNPEYDNGVKIIDPNGEMLAEEWEDHATQLINAKDDEFATGVRALETELNDPPVGSPSSIVLVGRDTRASGVHLTEAVQEGVGIFRTQFKDCGLLTTPQLHFLVHAYNNLPGGPPTEQDYYNHFSSYFKDLYDRLSPTKKYTTKLHIDCANGIGAPKMRNLAAKLPADALSIQFHNEQGQLNHKCGADFVKISREAPAGFEAVVANERCAVFDGDADRLVYFYKKDNGQIELLDGDKIALLIAKFYKDHLAELKMDDISFAIVQTAYANGNSSKYMKEELSVTPKFVPTGVKHLHHEASKYDCAIYFEANGHGTVTFSDKFFDTLDKRPEEAAIRLRLMSRVINKVVGDAMSDLLAVELILRHYDWTVQDWAAMYEDAPSKQIKVPVMDRSRFRTTKDETSLVVPADLQDDINFLLEKRDGARAFVRPSGTENIVRVYAEAYSQKDADELATEIEEAVKTLGL</sequence>
<dbReference type="PRINTS" id="PR00632">
    <property type="entry name" value="SONICHHOG"/>
</dbReference>
<dbReference type="InterPro" id="IPR049023">
    <property type="entry name" value="AMG1_II"/>
</dbReference>
<dbReference type="InterPro" id="IPR036900">
    <property type="entry name" value="A-D-PHexomutase_C_sf"/>
</dbReference>
<evidence type="ECO:0000256" key="7">
    <source>
        <dbReference type="ARBA" id="ARBA00022473"/>
    </source>
</evidence>
<evidence type="ECO:0000256" key="16">
    <source>
        <dbReference type="SAM" id="SignalP"/>
    </source>
</evidence>
<dbReference type="GO" id="GO:0005975">
    <property type="term" value="P:carbohydrate metabolic process"/>
    <property type="evidence" value="ECO:0007669"/>
    <property type="project" value="InterPro"/>
</dbReference>
<feature type="chain" id="PRO_5043388662" description="phosphoacetylglucosamine mutase" evidence="16">
    <location>
        <begin position="19"/>
        <end position="1137"/>
    </location>
</feature>
<comment type="subcellular location">
    <subcellularLocation>
        <location evidence="3">Secreted</location>
        <location evidence="3">Extracellular space</location>
    </subcellularLocation>
</comment>
<dbReference type="SUPFAM" id="SSF51294">
    <property type="entry name" value="Hedgehog/intein (Hint) domain"/>
    <property type="match status" value="1"/>
</dbReference>
<evidence type="ECO:0000313" key="18">
    <source>
        <dbReference type="Proteomes" id="UP000005239"/>
    </source>
</evidence>
<dbReference type="InterPro" id="IPR016066">
    <property type="entry name" value="A-D-PHexomutase_CS"/>
</dbReference>
<dbReference type="Proteomes" id="UP000005239">
    <property type="component" value="Unassembled WGS sequence"/>
</dbReference>
<dbReference type="PANTHER" id="PTHR46706:SF12">
    <property type="entry name" value="PROTEIN QUA-1-RELATED"/>
    <property type="match status" value="1"/>
</dbReference>
<dbReference type="EC" id="5.4.2.3" evidence="6"/>
<comment type="catalytic activity">
    <reaction evidence="1">
        <text>N-acetyl-alpha-D-glucosamine 1-phosphate = N-acetyl-D-glucosamine 6-phosphate</text>
        <dbReference type="Rhea" id="RHEA:23804"/>
        <dbReference type="ChEBI" id="CHEBI:57513"/>
        <dbReference type="ChEBI" id="CHEBI:57776"/>
        <dbReference type="EC" id="5.4.2.3"/>
    </reaction>
</comment>
<dbReference type="Pfam" id="PF02878">
    <property type="entry name" value="PGM_PMM_I"/>
    <property type="match status" value="1"/>
</dbReference>
<evidence type="ECO:0000256" key="13">
    <source>
        <dbReference type="ARBA" id="ARBA00031926"/>
    </source>
</evidence>
<evidence type="ECO:0000256" key="15">
    <source>
        <dbReference type="SAM" id="MobiDB-lite"/>
    </source>
</evidence>
<dbReference type="GO" id="GO:0004610">
    <property type="term" value="F:phosphoacetylglucosamine mutase activity"/>
    <property type="evidence" value="ECO:0007669"/>
    <property type="project" value="UniProtKB-EC"/>
</dbReference>
<dbReference type="EnsemblMetazoa" id="PPA10857.1">
    <property type="protein sequence ID" value="PPA10857.1"/>
    <property type="gene ID" value="WBGene00100411"/>
</dbReference>
<dbReference type="InterPro" id="IPR003587">
    <property type="entry name" value="Hint_dom_N"/>
</dbReference>
<dbReference type="SMART" id="SM00306">
    <property type="entry name" value="HintN"/>
    <property type="match status" value="1"/>
</dbReference>
<evidence type="ECO:0000256" key="14">
    <source>
        <dbReference type="ARBA" id="ARBA00032065"/>
    </source>
</evidence>
<reference evidence="17" key="2">
    <citation type="submission" date="2022-06" db="UniProtKB">
        <authorList>
            <consortium name="EnsemblMetazoa"/>
        </authorList>
    </citation>
    <scope>IDENTIFICATION</scope>
    <source>
        <strain evidence="17">PS312</strain>
    </source>
</reference>
<evidence type="ECO:0000256" key="12">
    <source>
        <dbReference type="ARBA" id="ARBA00023235"/>
    </source>
</evidence>
<keyword evidence="11" id="KW-0460">Magnesium</keyword>
<dbReference type="AlphaFoldDB" id="A0A2A6CLX3"/>
<proteinExistence type="inferred from homology"/>
<dbReference type="InterPro" id="IPR006141">
    <property type="entry name" value="Intein_N"/>
</dbReference>
<accession>A0A2A6CLX3</accession>
<dbReference type="InterPro" id="IPR001767">
    <property type="entry name" value="Hedgehog_Hint"/>
</dbReference>
<dbReference type="InterPro" id="IPR052140">
    <property type="entry name" value="Dev_Signal_Hedgehog-like"/>
</dbReference>
<dbReference type="Pfam" id="PF01079">
    <property type="entry name" value="Hint"/>
    <property type="match status" value="1"/>
</dbReference>
<evidence type="ECO:0000256" key="9">
    <source>
        <dbReference type="ARBA" id="ARBA00022723"/>
    </source>
</evidence>
<dbReference type="Gene3D" id="2.170.16.10">
    <property type="entry name" value="Hedgehog/Intein (Hint) domain"/>
    <property type="match status" value="1"/>
</dbReference>
<protein>
    <recommendedName>
        <fullName evidence="6">phosphoacetylglucosamine mutase</fullName>
        <ecNumber evidence="6">5.4.2.3</ecNumber>
    </recommendedName>
    <alternativeName>
        <fullName evidence="14">Acetylglucosamine phosphomutase</fullName>
    </alternativeName>
    <alternativeName>
        <fullName evidence="13">N-acetylglucosamine-phosphate mutase</fullName>
    </alternativeName>
</protein>
<keyword evidence="12" id="KW-0413">Isomerase</keyword>